<dbReference type="CDD" id="cd01347">
    <property type="entry name" value="ligand_gated_channel"/>
    <property type="match status" value="1"/>
</dbReference>
<keyword evidence="13" id="KW-0675">Receptor</keyword>
<keyword evidence="10" id="KW-0732">Signal</keyword>
<dbReference type="PROSITE" id="PS52016">
    <property type="entry name" value="TONB_DEPENDENT_REC_3"/>
    <property type="match status" value="1"/>
</dbReference>
<evidence type="ECO:0000313" key="13">
    <source>
        <dbReference type="EMBL" id="TWT16819.1"/>
    </source>
</evidence>
<comment type="caution">
    <text evidence="13">The sequence shown here is derived from an EMBL/GenBank/DDBJ whole genome shotgun (WGS) entry which is preliminary data.</text>
</comment>
<dbReference type="InterPro" id="IPR037066">
    <property type="entry name" value="Plug_dom_sf"/>
</dbReference>
<evidence type="ECO:0000256" key="8">
    <source>
        <dbReference type="PROSITE-ProRule" id="PRU01360"/>
    </source>
</evidence>
<keyword evidence="4 8" id="KW-0812">Transmembrane</keyword>
<dbReference type="InterPro" id="IPR000531">
    <property type="entry name" value="Beta-barrel_TonB"/>
</dbReference>
<dbReference type="Gene3D" id="2.170.130.10">
    <property type="entry name" value="TonB-dependent receptor, plug domain"/>
    <property type="match status" value="1"/>
</dbReference>
<dbReference type="Gene3D" id="2.40.170.20">
    <property type="entry name" value="TonB-dependent receptor, beta-barrel domain"/>
    <property type="match status" value="1"/>
</dbReference>
<dbReference type="SUPFAM" id="SSF56935">
    <property type="entry name" value="Porins"/>
    <property type="match status" value="1"/>
</dbReference>
<evidence type="ECO:0000256" key="7">
    <source>
        <dbReference type="ARBA" id="ARBA00023237"/>
    </source>
</evidence>
<name>A0A5C5TTB3_9GAMM</name>
<dbReference type="InterPro" id="IPR012910">
    <property type="entry name" value="Plug_dom"/>
</dbReference>
<evidence type="ECO:0000256" key="9">
    <source>
        <dbReference type="RuleBase" id="RU003357"/>
    </source>
</evidence>
<dbReference type="Proteomes" id="UP000315949">
    <property type="component" value="Unassembled WGS sequence"/>
</dbReference>
<gene>
    <name evidence="13" type="ORF">FQY79_15180</name>
</gene>
<feature type="chain" id="PRO_5022802158" evidence="10">
    <location>
        <begin position="27"/>
        <end position="906"/>
    </location>
</feature>
<accession>A0A5C5TTB3</accession>
<sequence length="906" mass="97603">MFHNRSILAIAIGSLLYAGATGTSIAQSATTETESDEIRSMDAVTVTGSRIKRAQISGVGPVTVIDAEAIERSGAISVETLLQRLPASAGFAGNQTNAYWADNGYGTTQVNLRGLGINRTLVLLNGRRVVNGGTGANSSVDLNVIPVALIERVEVLKDGASAIYGADAVAGVVNIITKKGFDGAEASVRYGQTFEGDGEETAFDLSFGVTGERGSLMGAINYTDSGEVNMASRAPCGLGESNGKLVCVGSSSTIGGHAVLADGRRINFNQDPNGDGDFYETYSPAKHNFNSNPYLNAVNPIQRLSFSVFGNLSLNDSTTLFTELMYTNRQSDQLATPGTIGLYRPIRISASHPTNPTGQDLLLQRRRLLEAGPRHFYQDVDTFRTVIGMEGQLGTSWDWSMALNWGRNTGIDGSTDVANLDRVDQTLDTTVCSNAPGAAIPCADYLGYGDVTQEVLDYIMFTSRDSGGNEQRSFSANLSGELFELPAGWVGLATGVEIREERGWRDPDPLTVLGIANTNQQDPIAGEYLAKEAFVELAVPLLQGMAFADYMTLNVAGRYSHYDMFGADTNYKVGLDWQIVPSLKVRANYATAFRIPNVPELFGGVSEGNLTTTDPCSGWSSLPSTSVLYQNCQASGVPVGYRQLGNTVLTTVGGNPDLKPEDAETLTVGAVWTPSFAPGLTLTADYFSIRIDDAIQRIDGSTKLAVCYNTPGLAHPFCSSEHFTRNPLTGEIDFLSAQPVNTASERVSGIDLGVLYEFDLAGFDATASWDVSYLRNYDVRPFVGADEINYAGKITGGRGSYTHWRSFGSLTLSREKWSGSYSIQYIGPADDINASPGDIGDHAPSVAYHNVQVKYEMNDALAVSFGIDNLFDKDAPFIQSWTDANTDTMTYDLLGRRWNVKATYRW</sequence>
<comment type="similarity">
    <text evidence="8 9">Belongs to the TonB-dependent receptor family.</text>
</comment>
<feature type="domain" description="TonB-dependent receptor-like beta-barrel" evidence="11">
    <location>
        <begin position="371"/>
        <end position="870"/>
    </location>
</feature>
<evidence type="ECO:0000313" key="14">
    <source>
        <dbReference type="Proteomes" id="UP000315949"/>
    </source>
</evidence>
<proteinExistence type="inferred from homology"/>
<dbReference type="AlphaFoldDB" id="A0A5C5TTB3"/>
<keyword evidence="2 8" id="KW-0813">Transport</keyword>
<keyword evidence="14" id="KW-1185">Reference proteome</keyword>
<comment type="subcellular location">
    <subcellularLocation>
        <location evidence="1 8">Cell outer membrane</location>
        <topology evidence="1 8">Multi-pass membrane protein</topology>
    </subcellularLocation>
</comment>
<protein>
    <submittedName>
        <fullName evidence="13">TonB-dependent receptor</fullName>
    </submittedName>
</protein>
<dbReference type="GO" id="GO:0009279">
    <property type="term" value="C:cell outer membrane"/>
    <property type="evidence" value="ECO:0007669"/>
    <property type="project" value="UniProtKB-SubCell"/>
</dbReference>
<organism evidence="13 14">
    <name type="scientific">Luteimonas wenzhouensis</name>
    <dbReference type="NCBI Taxonomy" id="2599615"/>
    <lineage>
        <taxon>Bacteria</taxon>
        <taxon>Pseudomonadati</taxon>
        <taxon>Pseudomonadota</taxon>
        <taxon>Gammaproteobacteria</taxon>
        <taxon>Lysobacterales</taxon>
        <taxon>Lysobacteraceae</taxon>
        <taxon>Luteimonas</taxon>
    </lineage>
</organism>
<keyword evidence="5 9" id="KW-0798">TonB box</keyword>
<dbReference type="PANTHER" id="PTHR47234">
    <property type="match status" value="1"/>
</dbReference>
<evidence type="ECO:0000256" key="5">
    <source>
        <dbReference type="ARBA" id="ARBA00023077"/>
    </source>
</evidence>
<feature type="signal peptide" evidence="10">
    <location>
        <begin position="1"/>
        <end position="26"/>
    </location>
</feature>
<dbReference type="OrthoDB" id="6276154at2"/>
<evidence type="ECO:0000259" key="12">
    <source>
        <dbReference type="Pfam" id="PF07715"/>
    </source>
</evidence>
<dbReference type="Pfam" id="PF00593">
    <property type="entry name" value="TonB_dep_Rec_b-barrel"/>
    <property type="match status" value="1"/>
</dbReference>
<reference evidence="13 14" key="1">
    <citation type="submission" date="2019-07" db="EMBL/GenBank/DDBJ databases">
        <title>Luteimonas sp. YD-1 nov., isolated from acidic soil.</title>
        <authorList>
            <person name="Zhou J."/>
        </authorList>
    </citation>
    <scope>NUCLEOTIDE SEQUENCE [LARGE SCALE GENOMIC DNA]</scope>
    <source>
        <strain evidence="13 14">YD-1</strain>
    </source>
</reference>
<evidence type="ECO:0000256" key="2">
    <source>
        <dbReference type="ARBA" id="ARBA00022448"/>
    </source>
</evidence>
<dbReference type="RefSeq" id="WP_146313735.1">
    <property type="nucleotide sequence ID" value="NZ_VOHE01000016.1"/>
</dbReference>
<feature type="domain" description="TonB-dependent receptor plug" evidence="12">
    <location>
        <begin position="60"/>
        <end position="172"/>
    </location>
</feature>
<dbReference type="Pfam" id="PF07715">
    <property type="entry name" value="Plug"/>
    <property type="match status" value="1"/>
</dbReference>
<evidence type="ECO:0000256" key="4">
    <source>
        <dbReference type="ARBA" id="ARBA00022692"/>
    </source>
</evidence>
<keyword evidence="6 8" id="KW-0472">Membrane</keyword>
<dbReference type="InterPro" id="IPR036942">
    <property type="entry name" value="Beta-barrel_TonB_sf"/>
</dbReference>
<evidence type="ECO:0000256" key="1">
    <source>
        <dbReference type="ARBA" id="ARBA00004571"/>
    </source>
</evidence>
<dbReference type="InterPro" id="IPR039426">
    <property type="entry name" value="TonB-dep_rcpt-like"/>
</dbReference>
<evidence type="ECO:0000259" key="11">
    <source>
        <dbReference type="Pfam" id="PF00593"/>
    </source>
</evidence>
<dbReference type="EMBL" id="VOHE01000016">
    <property type="protein sequence ID" value="TWT16819.1"/>
    <property type="molecule type" value="Genomic_DNA"/>
</dbReference>
<evidence type="ECO:0000256" key="10">
    <source>
        <dbReference type="SAM" id="SignalP"/>
    </source>
</evidence>
<evidence type="ECO:0000256" key="3">
    <source>
        <dbReference type="ARBA" id="ARBA00022452"/>
    </source>
</evidence>
<evidence type="ECO:0000256" key="6">
    <source>
        <dbReference type="ARBA" id="ARBA00023136"/>
    </source>
</evidence>
<keyword evidence="3 8" id="KW-1134">Transmembrane beta strand</keyword>
<dbReference type="PANTHER" id="PTHR47234:SF2">
    <property type="entry name" value="TONB-DEPENDENT RECEPTOR"/>
    <property type="match status" value="1"/>
</dbReference>
<keyword evidence="7 8" id="KW-0998">Cell outer membrane</keyword>